<keyword evidence="1" id="KW-0732">Signal</keyword>
<dbReference type="Proteomes" id="UP001327560">
    <property type="component" value="Chromosome 3"/>
</dbReference>
<evidence type="ECO:0000313" key="3">
    <source>
        <dbReference type="Proteomes" id="UP001327560"/>
    </source>
</evidence>
<dbReference type="PANTHER" id="PTHR33528:SF14">
    <property type="entry name" value="SOLUTE CARRIER FAMILY 35 MEMBER A4"/>
    <property type="match status" value="1"/>
</dbReference>
<evidence type="ECO:0000256" key="1">
    <source>
        <dbReference type="SAM" id="SignalP"/>
    </source>
</evidence>
<gene>
    <name evidence="2" type="ORF">Cni_G09394</name>
</gene>
<feature type="signal peptide" evidence="1">
    <location>
        <begin position="1"/>
        <end position="17"/>
    </location>
</feature>
<name>A0AAQ3Q6F3_9LILI</name>
<accession>A0AAQ3Q6F3</accession>
<protein>
    <recommendedName>
        <fullName evidence="4">UBC core domain-containing protein</fullName>
    </recommendedName>
</protein>
<proteinExistence type="predicted"/>
<evidence type="ECO:0000313" key="2">
    <source>
        <dbReference type="EMBL" id="WOL00681.1"/>
    </source>
</evidence>
<reference evidence="2 3" key="1">
    <citation type="submission" date="2023-10" db="EMBL/GenBank/DDBJ databases">
        <title>Chromosome-scale genome assembly provides insights into flower coloration mechanisms of Canna indica.</title>
        <authorList>
            <person name="Li C."/>
        </authorList>
    </citation>
    <scope>NUCLEOTIDE SEQUENCE [LARGE SCALE GENOMIC DNA]</scope>
    <source>
        <tissue evidence="2">Flower</tissue>
    </source>
</reference>
<evidence type="ECO:0008006" key="4">
    <source>
        <dbReference type="Google" id="ProtNLM"/>
    </source>
</evidence>
<keyword evidence="3" id="KW-1185">Reference proteome</keyword>
<feature type="chain" id="PRO_5042904630" description="UBC core domain-containing protein" evidence="1">
    <location>
        <begin position="18"/>
        <end position="128"/>
    </location>
</feature>
<dbReference type="EMBL" id="CP136892">
    <property type="protein sequence ID" value="WOL00681.1"/>
    <property type="molecule type" value="Genomic_DNA"/>
</dbReference>
<dbReference type="AlphaFoldDB" id="A0AAQ3Q6F3"/>
<dbReference type="PANTHER" id="PTHR33528">
    <property type="entry name" value="OS07G0239500 PROTEIN"/>
    <property type="match status" value="1"/>
</dbReference>
<dbReference type="InterPro" id="IPR027854">
    <property type="entry name" value="STMP1"/>
</dbReference>
<sequence>MGIIRSSFSFMLGMGCGVFIAQNYEVPNMKKLAKEWLSKADDWEKTLRKPKKDDESVPKHLQLFAFPLYIGPPHFIIDSFWPIQPGITDGSGLCLELLSLPPSVASDVTVGFGEVSLSLLYCQSISFR</sequence>
<dbReference type="Pfam" id="PF15054">
    <property type="entry name" value="DUF4535"/>
    <property type="match status" value="1"/>
</dbReference>
<organism evidence="2 3">
    <name type="scientific">Canna indica</name>
    <name type="common">Indian-shot</name>
    <dbReference type="NCBI Taxonomy" id="4628"/>
    <lineage>
        <taxon>Eukaryota</taxon>
        <taxon>Viridiplantae</taxon>
        <taxon>Streptophyta</taxon>
        <taxon>Embryophyta</taxon>
        <taxon>Tracheophyta</taxon>
        <taxon>Spermatophyta</taxon>
        <taxon>Magnoliopsida</taxon>
        <taxon>Liliopsida</taxon>
        <taxon>Zingiberales</taxon>
        <taxon>Cannaceae</taxon>
        <taxon>Canna</taxon>
    </lineage>
</organism>
<dbReference type="PROSITE" id="PS51257">
    <property type="entry name" value="PROKAR_LIPOPROTEIN"/>
    <property type="match status" value="1"/>
</dbReference>